<dbReference type="EMBL" id="BAAAQA010000022">
    <property type="protein sequence ID" value="GAA2120121.1"/>
    <property type="molecule type" value="Genomic_DNA"/>
</dbReference>
<keyword evidence="2 4" id="KW-0378">Hydrolase</keyword>
<dbReference type="GO" id="GO:0016787">
    <property type="term" value="F:hydrolase activity"/>
    <property type="evidence" value="ECO:0007669"/>
    <property type="project" value="UniProtKB-KW"/>
</dbReference>
<proteinExistence type="predicted"/>
<dbReference type="EC" id="3.1.1.29" evidence="1"/>
<evidence type="ECO:0000313" key="5">
    <source>
        <dbReference type="Proteomes" id="UP001500166"/>
    </source>
</evidence>
<organism evidence="4 5">
    <name type="scientific">Kocuria atrinae</name>
    <dbReference type="NCBI Taxonomy" id="592377"/>
    <lineage>
        <taxon>Bacteria</taxon>
        <taxon>Bacillati</taxon>
        <taxon>Actinomycetota</taxon>
        <taxon>Actinomycetes</taxon>
        <taxon>Micrococcales</taxon>
        <taxon>Micrococcaceae</taxon>
        <taxon>Kocuria</taxon>
    </lineage>
</organism>
<evidence type="ECO:0000313" key="4">
    <source>
        <dbReference type="EMBL" id="GAA2120121.1"/>
    </source>
</evidence>
<dbReference type="RefSeq" id="WP_344225039.1">
    <property type="nucleotide sequence ID" value="NZ_BAAAQA010000022.1"/>
</dbReference>
<reference evidence="4 5" key="1">
    <citation type="journal article" date="2019" name="Int. J. Syst. Evol. Microbiol.">
        <title>The Global Catalogue of Microorganisms (GCM) 10K type strain sequencing project: providing services to taxonomists for standard genome sequencing and annotation.</title>
        <authorList>
            <consortium name="The Broad Institute Genomics Platform"/>
            <consortium name="The Broad Institute Genome Sequencing Center for Infectious Disease"/>
            <person name="Wu L."/>
            <person name="Ma J."/>
        </authorList>
    </citation>
    <scope>NUCLEOTIDE SEQUENCE [LARGE SCALE GENOMIC DNA]</scope>
    <source>
        <strain evidence="4 5">JCM 15914</strain>
    </source>
</reference>
<accession>A0ABN2XZY2</accession>
<name>A0ABN2XZY2_9MICC</name>
<sequence>MSEQIPDDHDIPWAMQLVVYRDRQSPARQVDVAETAARAVVALLADPRCAPDGPWYPAVKHWRDARIRKLVRRADGKRWTDVQALDGVTVTQPDAGDYGGAAVRAFVPGPVKPLPKELNKLQVSGTTFPDDGASRTSGAMVTVEVRPGLEMTSGKLAAQCAHAAQLAWEAMSGVEREQWRADDFRLRVDYPSRAEWVAATRPVAVVDAGLTELDGPTETTRAWW</sequence>
<dbReference type="Gene3D" id="3.40.1490.10">
    <property type="entry name" value="Bit1"/>
    <property type="match status" value="1"/>
</dbReference>
<dbReference type="Pfam" id="PF01981">
    <property type="entry name" value="PTH2"/>
    <property type="match status" value="1"/>
</dbReference>
<evidence type="ECO:0000256" key="2">
    <source>
        <dbReference type="ARBA" id="ARBA00022801"/>
    </source>
</evidence>
<comment type="catalytic activity">
    <reaction evidence="3">
        <text>an N-acyl-L-alpha-aminoacyl-tRNA + H2O = an N-acyl-L-amino acid + a tRNA + H(+)</text>
        <dbReference type="Rhea" id="RHEA:54448"/>
        <dbReference type="Rhea" id="RHEA-COMP:10123"/>
        <dbReference type="Rhea" id="RHEA-COMP:13883"/>
        <dbReference type="ChEBI" id="CHEBI:15377"/>
        <dbReference type="ChEBI" id="CHEBI:15378"/>
        <dbReference type="ChEBI" id="CHEBI:59874"/>
        <dbReference type="ChEBI" id="CHEBI:78442"/>
        <dbReference type="ChEBI" id="CHEBI:138191"/>
        <dbReference type="EC" id="3.1.1.29"/>
    </reaction>
</comment>
<gene>
    <name evidence="4" type="ORF">GCM10009824_21540</name>
</gene>
<evidence type="ECO:0000256" key="1">
    <source>
        <dbReference type="ARBA" id="ARBA00013260"/>
    </source>
</evidence>
<dbReference type="Proteomes" id="UP001500166">
    <property type="component" value="Unassembled WGS sequence"/>
</dbReference>
<protein>
    <recommendedName>
        <fullName evidence="1">peptidyl-tRNA hydrolase</fullName>
        <ecNumber evidence="1">3.1.1.29</ecNumber>
    </recommendedName>
</protein>
<keyword evidence="5" id="KW-1185">Reference proteome</keyword>
<dbReference type="InterPro" id="IPR002833">
    <property type="entry name" value="PTH2"/>
</dbReference>
<evidence type="ECO:0000256" key="3">
    <source>
        <dbReference type="ARBA" id="ARBA00048707"/>
    </source>
</evidence>
<dbReference type="InterPro" id="IPR023476">
    <property type="entry name" value="Pep_tRNA_hydro_II_dom_sf"/>
</dbReference>
<dbReference type="SUPFAM" id="SSF102462">
    <property type="entry name" value="Peptidyl-tRNA hydrolase II"/>
    <property type="match status" value="1"/>
</dbReference>
<comment type="caution">
    <text evidence="4">The sequence shown here is derived from an EMBL/GenBank/DDBJ whole genome shotgun (WGS) entry which is preliminary data.</text>
</comment>